<dbReference type="PANTHER" id="PTHR13138:SF3">
    <property type="entry name" value="CD2 ANTIGEN CYTOPLASMIC TAIL-BINDING PROTEIN 2"/>
    <property type="match status" value="1"/>
</dbReference>
<reference evidence="3" key="1">
    <citation type="journal article" date="2016" name="Nat. Biotechnol.">
        <title>Sequencing wild and cultivated cassava and related species reveals extensive interspecific hybridization and genetic diversity.</title>
        <authorList>
            <person name="Bredeson J.V."/>
            <person name="Lyons J.B."/>
            <person name="Prochnik S.E."/>
            <person name="Wu G.A."/>
            <person name="Ha C.M."/>
            <person name="Edsinger-Gonzales E."/>
            <person name="Grimwood J."/>
            <person name="Schmutz J."/>
            <person name="Rabbi I.Y."/>
            <person name="Egesi C."/>
            <person name="Nauluvula P."/>
            <person name="Lebot V."/>
            <person name="Ndunguru J."/>
            <person name="Mkamilo G."/>
            <person name="Bart R.S."/>
            <person name="Setter T.L."/>
            <person name="Gleadow R.M."/>
            <person name="Kulakow P."/>
            <person name="Ferguson M.E."/>
            <person name="Rounsley S."/>
            <person name="Rokhsar D.S."/>
        </authorList>
    </citation>
    <scope>NUCLEOTIDE SEQUENCE [LARGE SCALE GENOMIC DNA]</scope>
    <source>
        <strain evidence="3">cv. AM560-2</strain>
    </source>
</reference>
<dbReference type="InterPro" id="IPR039905">
    <property type="entry name" value="CD2BP2/Lin1"/>
</dbReference>
<proteinExistence type="predicted"/>
<dbReference type="STRING" id="3983.A0A2C9VLX0"/>
<accession>A0A2C9VLX0</accession>
<name>A0A2C9VLX0_MANES</name>
<gene>
    <name evidence="2" type="ORF">MANES_06G011100v8</name>
</gene>
<dbReference type="AlphaFoldDB" id="A0A2C9VLX0"/>
<organism evidence="2 3">
    <name type="scientific">Manihot esculenta</name>
    <name type="common">Cassava</name>
    <name type="synonym">Jatropha manihot</name>
    <dbReference type="NCBI Taxonomy" id="3983"/>
    <lineage>
        <taxon>Eukaryota</taxon>
        <taxon>Viridiplantae</taxon>
        <taxon>Streptophyta</taxon>
        <taxon>Embryophyta</taxon>
        <taxon>Tracheophyta</taxon>
        <taxon>Spermatophyta</taxon>
        <taxon>Magnoliopsida</taxon>
        <taxon>eudicotyledons</taxon>
        <taxon>Gunneridae</taxon>
        <taxon>Pentapetalae</taxon>
        <taxon>rosids</taxon>
        <taxon>fabids</taxon>
        <taxon>Malpighiales</taxon>
        <taxon>Euphorbiaceae</taxon>
        <taxon>Crotonoideae</taxon>
        <taxon>Manihoteae</taxon>
        <taxon>Manihot</taxon>
    </lineage>
</organism>
<keyword evidence="3" id="KW-1185">Reference proteome</keyword>
<dbReference type="EMBL" id="CM004392">
    <property type="protein sequence ID" value="OAY46602.2"/>
    <property type="molecule type" value="Genomic_DNA"/>
</dbReference>
<comment type="caution">
    <text evidence="2">The sequence shown here is derived from an EMBL/GenBank/DDBJ whole genome shotgun (WGS) entry which is preliminary data.</text>
</comment>
<sequence length="836" mass="94263">MVAEKCFPLLFILMIIHFAVSASIDTIAINQTFGDGSLLISKEKNFVLGFFSPGNSNYRYLGIWYYKVREQTVVWVANRNHPINGSSGVLSVNQYGNLLLCSNHSGKVPVWSANVSREVTKTDTCCVAQLLDSGNLILVQERSGRVLWESFDHPTDTFLPGMKLGLNRETGIHQFLTSWRSVDDPGTGDYSLELNPKGSPQVILYKGRKLNWRSLPWPIKIYNDMRNISFVNNQKETSVTYFLVDASVILTTKLDYSGFLMHLIWHETEGKWKEFWSAPKYLCESYGHCGAYSKCDPLNFNRKFECDCLPGYEPQSPRDWNILKDGSGGCVKKRQESSSVCKQGDGFMKVATVKVPDTSEAVWLGLNTSPVDCEMECKRNCTCSAYSSAVISGKETGCVTWYGKLMDIVISNDEGSDIYVRVDAIELAEIAQKSKGFMEKKHILAILAVSVVSAWFVITLFAYLWFKKKRRIVRNNWNERLLDTINDAYYKGNESEGRMSHPEIVFFNLSTILVATNNFSQANRLGQGGFGLVYKGQLPNGIEVAVKKLSKNSGQGVEEFKNEVMLIAKLQHKNLVKLIGCCIQGEQPILVYEYLPNKSLDTFLFDEMRSFVLDWRKRLDIITGIARGILYLHQDSRLRIIHRDLKAGNILLDAEMNPKISDFGLARIFKDEQIKEKTNKIVGTFGYMPPEYVVFGKFSTKSDVFSFGVILLEIITGKKNNSYSQDGSDLCLIGQIWHSWRENKPLEIVDSSLKESYPSLEVLRCIQIGLLCVQEDVRERPLMSAVVLMLSSELALPSPKQPAFILNKCCNNSNSLLGKGGTCSVDNKTITKVLCR</sequence>
<dbReference type="PANTHER" id="PTHR13138">
    <property type="entry name" value="PROTEIN LIN1"/>
    <property type="match status" value="1"/>
</dbReference>
<evidence type="ECO:0000259" key="1">
    <source>
        <dbReference type="Pfam" id="PF17780"/>
    </source>
</evidence>
<evidence type="ECO:0000313" key="2">
    <source>
        <dbReference type="EMBL" id="OAY46602.2"/>
    </source>
</evidence>
<dbReference type="GO" id="GO:0005682">
    <property type="term" value="C:U5 snRNP"/>
    <property type="evidence" value="ECO:0000318"/>
    <property type="project" value="GO_Central"/>
</dbReference>
<dbReference type="Proteomes" id="UP000091857">
    <property type="component" value="Chromosome 6"/>
</dbReference>
<dbReference type="Pfam" id="PF17780">
    <property type="entry name" value="OCRE"/>
    <property type="match status" value="1"/>
</dbReference>
<evidence type="ECO:0000313" key="3">
    <source>
        <dbReference type="Proteomes" id="UP000091857"/>
    </source>
</evidence>
<dbReference type="InterPro" id="IPR041591">
    <property type="entry name" value="OCRE"/>
</dbReference>
<protein>
    <recommendedName>
        <fullName evidence="1">OCRE domain-containing protein</fullName>
    </recommendedName>
</protein>